<dbReference type="InterPro" id="IPR005829">
    <property type="entry name" value="Sugar_transporter_CS"/>
</dbReference>
<feature type="region of interest" description="Disordered" evidence="9">
    <location>
        <begin position="572"/>
        <end position="595"/>
    </location>
</feature>
<dbReference type="PROSITE" id="PS00217">
    <property type="entry name" value="SUGAR_TRANSPORT_2"/>
    <property type="match status" value="1"/>
</dbReference>
<keyword evidence="3 8" id="KW-0813">Transport</keyword>
<feature type="region of interest" description="Disordered" evidence="9">
    <location>
        <begin position="511"/>
        <end position="534"/>
    </location>
</feature>
<dbReference type="PANTHER" id="PTHR48022">
    <property type="entry name" value="PLASTIDIC GLUCOSE TRANSPORTER 4"/>
    <property type="match status" value="1"/>
</dbReference>
<dbReference type="Pfam" id="PF00083">
    <property type="entry name" value="Sugar_tr"/>
    <property type="match status" value="1"/>
</dbReference>
<feature type="transmembrane region" description="Helical" evidence="10">
    <location>
        <begin position="117"/>
        <end position="138"/>
    </location>
</feature>
<dbReference type="NCBIfam" id="TIGR00879">
    <property type="entry name" value="SP"/>
    <property type="match status" value="1"/>
</dbReference>
<keyword evidence="4 10" id="KW-0812">Transmembrane</keyword>
<dbReference type="STRING" id="686832.A0A0C2YCC1"/>
<dbReference type="AlphaFoldDB" id="A0A0C2YCC1"/>
<evidence type="ECO:0000256" key="5">
    <source>
        <dbReference type="ARBA" id="ARBA00022989"/>
    </source>
</evidence>
<evidence type="ECO:0000256" key="3">
    <source>
        <dbReference type="ARBA" id="ARBA00022448"/>
    </source>
</evidence>
<feature type="transmembrane region" description="Helical" evidence="10">
    <location>
        <begin position="375"/>
        <end position="398"/>
    </location>
</feature>
<dbReference type="InterPro" id="IPR050360">
    <property type="entry name" value="MFS_Sugar_Transporters"/>
</dbReference>
<comment type="catalytic activity">
    <reaction evidence="7">
        <text>myo-inositol(out) + H(+)(out) = myo-inositol(in) + H(+)(in)</text>
        <dbReference type="Rhea" id="RHEA:60364"/>
        <dbReference type="ChEBI" id="CHEBI:15378"/>
        <dbReference type="ChEBI" id="CHEBI:17268"/>
    </reaction>
</comment>
<dbReference type="PANTHER" id="PTHR48022:SF74">
    <property type="entry name" value="SUGAR TRANSPORTER, PUTATIVE (AFU_ORTHOLOGUE AFUA_8G02010)-RELATED"/>
    <property type="match status" value="1"/>
</dbReference>
<dbReference type="InterPro" id="IPR036259">
    <property type="entry name" value="MFS_trans_sf"/>
</dbReference>
<feature type="domain" description="Major facilitator superfamily (MFS) profile" evidence="11">
    <location>
        <begin position="10"/>
        <end position="463"/>
    </location>
</feature>
<evidence type="ECO:0000313" key="12">
    <source>
        <dbReference type="EMBL" id="KIM38612.1"/>
    </source>
</evidence>
<evidence type="ECO:0000256" key="1">
    <source>
        <dbReference type="ARBA" id="ARBA00004141"/>
    </source>
</evidence>
<evidence type="ECO:0000256" key="6">
    <source>
        <dbReference type="ARBA" id="ARBA00023136"/>
    </source>
</evidence>
<feature type="transmembrane region" description="Helical" evidence="10">
    <location>
        <begin position="410"/>
        <end position="433"/>
    </location>
</feature>
<dbReference type="PROSITE" id="PS50850">
    <property type="entry name" value="MFS"/>
    <property type="match status" value="1"/>
</dbReference>
<dbReference type="InterPro" id="IPR005828">
    <property type="entry name" value="MFS_sugar_transport-like"/>
</dbReference>
<feature type="transmembrane region" description="Helical" evidence="10">
    <location>
        <begin position="150"/>
        <end position="175"/>
    </location>
</feature>
<evidence type="ECO:0000256" key="7">
    <source>
        <dbReference type="ARBA" id="ARBA00049119"/>
    </source>
</evidence>
<dbReference type="InterPro" id="IPR020846">
    <property type="entry name" value="MFS_dom"/>
</dbReference>
<dbReference type="GO" id="GO:0005351">
    <property type="term" value="F:carbohydrate:proton symporter activity"/>
    <property type="evidence" value="ECO:0007669"/>
    <property type="project" value="TreeGrafter"/>
</dbReference>
<evidence type="ECO:0000313" key="13">
    <source>
        <dbReference type="Proteomes" id="UP000053424"/>
    </source>
</evidence>
<dbReference type="FunFam" id="1.20.1250.20:FF:000134">
    <property type="entry name" value="MFS sugar transporter protein"/>
    <property type="match status" value="1"/>
</dbReference>
<protein>
    <recommendedName>
        <fullName evidence="11">Major facilitator superfamily (MFS) profile domain-containing protein</fullName>
    </recommendedName>
</protein>
<feature type="transmembrane region" description="Helical" evidence="10">
    <location>
        <begin position="92"/>
        <end position="111"/>
    </location>
</feature>
<keyword evidence="6 10" id="KW-0472">Membrane</keyword>
<dbReference type="PRINTS" id="PR00171">
    <property type="entry name" value="SUGRTRNSPORT"/>
</dbReference>
<feature type="transmembrane region" description="Helical" evidence="10">
    <location>
        <begin position="336"/>
        <end position="355"/>
    </location>
</feature>
<evidence type="ECO:0000259" key="11">
    <source>
        <dbReference type="PROSITE" id="PS50850"/>
    </source>
</evidence>
<dbReference type="EMBL" id="KN831789">
    <property type="protein sequence ID" value="KIM38612.1"/>
    <property type="molecule type" value="Genomic_DNA"/>
</dbReference>
<gene>
    <name evidence="12" type="ORF">M413DRAFT_447608</name>
</gene>
<dbReference type="InterPro" id="IPR003663">
    <property type="entry name" value="Sugar/inositol_transpt"/>
</dbReference>
<dbReference type="GO" id="GO:0016020">
    <property type="term" value="C:membrane"/>
    <property type="evidence" value="ECO:0007669"/>
    <property type="project" value="UniProtKB-SubCell"/>
</dbReference>
<feature type="transmembrane region" description="Helical" evidence="10">
    <location>
        <begin position="60"/>
        <end position="85"/>
    </location>
</feature>
<feature type="transmembrane region" description="Helical" evidence="10">
    <location>
        <begin position="187"/>
        <end position="204"/>
    </location>
</feature>
<keyword evidence="13" id="KW-1185">Reference proteome</keyword>
<comment type="subcellular location">
    <subcellularLocation>
        <location evidence="1">Membrane</location>
        <topology evidence="1">Multi-pass membrane protein</topology>
    </subcellularLocation>
</comment>
<name>A0A0C2YCC1_HEBCY</name>
<evidence type="ECO:0000256" key="8">
    <source>
        <dbReference type="RuleBase" id="RU003346"/>
    </source>
</evidence>
<feature type="transmembrane region" description="Helical" evidence="10">
    <location>
        <begin position="271"/>
        <end position="293"/>
    </location>
</feature>
<feature type="compositionally biased region" description="Acidic residues" evidence="9">
    <location>
        <begin position="525"/>
        <end position="534"/>
    </location>
</feature>
<dbReference type="SUPFAM" id="SSF103473">
    <property type="entry name" value="MFS general substrate transporter"/>
    <property type="match status" value="1"/>
</dbReference>
<keyword evidence="5 10" id="KW-1133">Transmembrane helix</keyword>
<sequence length="595" mass="65193">MVGKPLLYFSSALASLGDAMFGYSQGIIAAAQVQPSFIRRMYGKDVTLGQVQMGQDGVNVFMQAIVVACLNITALIASYCSAYLCDHFGRRTSIRIGGIVYLVASLIQIFMPNLTALIIGRCIQGLGVGILSVTVPIYQCEIAPGNGRGLFVAIEYLCLNAGYALSAWVGYAFFFYIPREISWRGPYIIQAFLAIVLVLWTFFLPETPRWLIKNGFRREGMVTLADLHAKGDIYDPLVAKSYAGIRAAIALESRIGEATWAQLFTQYTRRAVVGITCQLFAQFNGINAILYFLPENLTRAGFKISRSLLYAGACALVYCGGTIPTMFLVDTWGRRKLLLAGSAGLVCALALIGGLQYHADTIPMGPARISTADGLFAGVCIYLFIFGATWGPIPWLLSAEIFPLRARAKGMALSTSVNWISNFIIAFITPPLFGSMQGGYYFLLLGFTVISGIFVYFVYPETAGKTLEELGEVFGDNPLEDDARDGGDLDDAEVAEKGTKGPLEGRIKEFPTGNPYLDGPGQERDVEESDEDDMVEVDVNSVDEEVGRTLELDTDIHRALLEVPSEVTLRVAEEEKEGYQEPRLERKETTLEDVD</sequence>
<evidence type="ECO:0000256" key="2">
    <source>
        <dbReference type="ARBA" id="ARBA00010992"/>
    </source>
</evidence>
<comment type="similarity">
    <text evidence="2 8">Belongs to the major facilitator superfamily. Sugar transporter (TC 2.A.1.1) family.</text>
</comment>
<organism evidence="12 13">
    <name type="scientific">Hebeloma cylindrosporum</name>
    <dbReference type="NCBI Taxonomy" id="76867"/>
    <lineage>
        <taxon>Eukaryota</taxon>
        <taxon>Fungi</taxon>
        <taxon>Dikarya</taxon>
        <taxon>Basidiomycota</taxon>
        <taxon>Agaricomycotina</taxon>
        <taxon>Agaricomycetes</taxon>
        <taxon>Agaricomycetidae</taxon>
        <taxon>Agaricales</taxon>
        <taxon>Agaricineae</taxon>
        <taxon>Hymenogastraceae</taxon>
        <taxon>Hebeloma</taxon>
    </lineage>
</organism>
<feature type="transmembrane region" description="Helical" evidence="10">
    <location>
        <begin position="439"/>
        <end position="459"/>
    </location>
</feature>
<dbReference type="Proteomes" id="UP000053424">
    <property type="component" value="Unassembled WGS sequence"/>
</dbReference>
<feature type="transmembrane region" description="Helical" evidence="10">
    <location>
        <begin position="308"/>
        <end position="329"/>
    </location>
</feature>
<dbReference type="HOGENOM" id="CLU_001265_30_3_1"/>
<dbReference type="Gene3D" id="1.20.1250.20">
    <property type="entry name" value="MFS general substrate transporter like domains"/>
    <property type="match status" value="1"/>
</dbReference>
<evidence type="ECO:0000256" key="9">
    <source>
        <dbReference type="SAM" id="MobiDB-lite"/>
    </source>
</evidence>
<evidence type="ECO:0000256" key="4">
    <source>
        <dbReference type="ARBA" id="ARBA00022692"/>
    </source>
</evidence>
<evidence type="ECO:0000256" key="10">
    <source>
        <dbReference type="SAM" id="Phobius"/>
    </source>
</evidence>
<reference evidence="13" key="2">
    <citation type="submission" date="2015-01" db="EMBL/GenBank/DDBJ databases">
        <title>Evolutionary Origins and Diversification of the Mycorrhizal Mutualists.</title>
        <authorList>
            <consortium name="DOE Joint Genome Institute"/>
            <consortium name="Mycorrhizal Genomics Consortium"/>
            <person name="Kohler A."/>
            <person name="Kuo A."/>
            <person name="Nagy L.G."/>
            <person name="Floudas D."/>
            <person name="Copeland A."/>
            <person name="Barry K.W."/>
            <person name="Cichocki N."/>
            <person name="Veneault-Fourrey C."/>
            <person name="LaButti K."/>
            <person name="Lindquist E.A."/>
            <person name="Lipzen A."/>
            <person name="Lundell T."/>
            <person name="Morin E."/>
            <person name="Murat C."/>
            <person name="Riley R."/>
            <person name="Ohm R."/>
            <person name="Sun H."/>
            <person name="Tunlid A."/>
            <person name="Henrissat B."/>
            <person name="Grigoriev I.V."/>
            <person name="Hibbett D.S."/>
            <person name="Martin F."/>
        </authorList>
    </citation>
    <scope>NUCLEOTIDE SEQUENCE [LARGE SCALE GENOMIC DNA]</scope>
    <source>
        <strain evidence="13">h7</strain>
    </source>
</reference>
<proteinExistence type="inferred from homology"/>
<dbReference type="OrthoDB" id="648285at2759"/>
<reference evidence="12 13" key="1">
    <citation type="submission" date="2014-04" db="EMBL/GenBank/DDBJ databases">
        <authorList>
            <consortium name="DOE Joint Genome Institute"/>
            <person name="Kuo A."/>
            <person name="Gay G."/>
            <person name="Dore J."/>
            <person name="Kohler A."/>
            <person name="Nagy L.G."/>
            <person name="Floudas D."/>
            <person name="Copeland A."/>
            <person name="Barry K.W."/>
            <person name="Cichocki N."/>
            <person name="Veneault-Fourrey C."/>
            <person name="LaButti K."/>
            <person name="Lindquist E.A."/>
            <person name="Lipzen A."/>
            <person name="Lundell T."/>
            <person name="Morin E."/>
            <person name="Murat C."/>
            <person name="Sun H."/>
            <person name="Tunlid A."/>
            <person name="Henrissat B."/>
            <person name="Grigoriev I.V."/>
            <person name="Hibbett D.S."/>
            <person name="Martin F."/>
            <person name="Nordberg H.P."/>
            <person name="Cantor M.N."/>
            <person name="Hua S.X."/>
        </authorList>
    </citation>
    <scope>NUCLEOTIDE SEQUENCE [LARGE SCALE GENOMIC DNA]</scope>
    <source>
        <strain evidence="13">h7</strain>
    </source>
</reference>
<accession>A0A0C2YCC1</accession>